<feature type="region of interest" description="Disordered" evidence="1">
    <location>
        <begin position="346"/>
        <end position="387"/>
    </location>
</feature>
<dbReference type="PANTHER" id="PTHR28164:SF1">
    <property type="entry name" value="PROTEIN STB3"/>
    <property type="match status" value="1"/>
</dbReference>
<accession>A0ABR3P2V5</accession>
<dbReference type="Pfam" id="PF10330">
    <property type="entry name" value="Stb3"/>
    <property type="match status" value="1"/>
</dbReference>
<dbReference type="GeneID" id="95978386"/>
<feature type="region of interest" description="Disordered" evidence="1">
    <location>
        <begin position="190"/>
        <end position="240"/>
    </location>
</feature>
<dbReference type="Proteomes" id="UP001562354">
    <property type="component" value="Unassembled WGS sequence"/>
</dbReference>
<protein>
    <recommendedName>
        <fullName evidence="4">Sin3 binding protein</fullName>
    </recommendedName>
</protein>
<keyword evidence="3" id="KW-1185">Reference proteome</keyword>
<proteinExistence type="predicted"/>
<dbReference type="PANTHER" id="PTHR28164">
    <property type="entry name" value="PROTEIN STB3"/>
    <property type="match status" value="1"/>
</dbReference>
<dbReference type="RefSeq" id="XP_069196786.1">
    <property type="nucleotide sequence ID" value="XM_069344367.1"/>
</dbReference>
<evidence type="ECO:0000313" key="3">
    <source>
        <dbReference type="Proteomes" id="UP001562354"/>
    </source>
</evidence>
<evidence type="ECO:0000313" key="2">
    <source>
        <dbReference type="EMBL" id="KAL1297104.1"/>
    </source>
</evidence>
<dbReference type="EMBL" id="JBFMKM010000016">
    <property type="protein sequence ID" value="KAL1297104.1"/>
    <property type="molecule type" value="Genomic_DNA"/>
</dbReference>
<evidence type="ECO:0000256" key="1">
    <source>
        <dbReference type="SAM" id="MobiDB-lite"/>
    </source>
</evidence>
<gene>
    <name evidence="2" type="ORF">AAFC00_004686</name>
</gene>
<organism evidence="2 3">
    <name type="scientific">Neodothiora populina</name>
    <dbReference type="NCBI Taxonomy" id="2781224"/>
    <lineage>
        <taxon>Eukaryota</taxon>
        <taxon>Fungi</taxon>
        <taxon>Dikarya</taxon>
        <taxon>Ascomycota</taxon>
        <taxon>Pezizomycotina</taxon>
        <taxon>Dothideomycetes</taxon>
        <taxon>Dothideomycetidae</taxon>
        <taxon>Dothideales</taxon>
        <taxon>Dothioraceae</taxon>
        <taxon>Neodothiora</taxon>
    </lineage>
</organism>
<feature type="compositionally biased region" description="Acidic residues" evidence="1">
    <location>
        <begin position="274"/>
        <end position="291"/>
    </location>
</feature>
<reference evidence="2 3" key="1">
    <citation type="submission" date="2024-07" db="EMBL/GenBank/DDBJ databases">
        <title>Draft sequence of the Neodothiora populina.</title>
        <authorList>
            <person name="Drown D.D."/>
            <person name="Schuette U.S."/>
            <person name="Buechlein A.B."/>
            <person name="Rusch D.R."/>
            <person name="Winton L.W."/>
            <person name="Adams G.A."/>
        </authorList>
    </citation>
    <scope>NUCLEOTIDE SEQUENCE [LARGE SCALE GENOMIC DNA]</scope>
    <source>
        <strain evidence="2 3">CPC 39397</strain>
    </source>
</reference>
<sequence>MAQPATSGIAMAFASSSSSGTTSAMPYNTKHTGAMSAALKQAPGMLTPPNSVSPNLPAQVARVSLASPPPMHIDGDLDLQDAVDHAAAQDQPPVPLSKGALSGLESSQSITAAMLAKHHLPAIILGHGPVAIRHVMACLTQTVPGFTRIPPAKARRLVVAALESRGGGGVDGDIAFEKIGWGRWDAHRKGDTPDYNAPYRDGKLSPPESDVGSYSTSHHETGFSFSSVRNDPGQESWAGSWAPRSAFGEHLDDMSMAGHEADKMSLDGSSLSVSEDDSMTSDSAGDETEEEDWAAIGPDTLRKASLSTAASTSVRRNYNLISIPGSRFDARRPSAYPSPNLGGALRSPPQSWAAPHYARRPPGAPISPTLGPQMSNNIPTRTDQTSQEREAIEALLRMGSM</sequence>
<feature type="compositionally biased region" description="Polar residues" evidence="1">
    <location>
        <begin position="370"/>
        <end position="385"/>
    </location>
</feature>
<comment type="caution">
    <text evidence="2">The sequence shown here is derived from an EMBL/GenBank/DDBJ whole genome shotgun (WGS) entry which is preliminary data.</text>
</comment>
<dbReference type="InterPro" id="IPR018818">
    <property type="entry name" value="Stb3"/>
</dbReference>
<name>A0ABR3P2V5_9PEZI</name>
<feature type="region of interest" description="Disordered" evidence="1">
    <location>
        <begin position="262"/>
        <end position="291"/>
    </location>
</feature>
<evidence type="ECO:0008006" key="4">
    <source>
        <dbReference type="Google" id="ProtNLM"/>
    </source>
</evidence>